<proteinExistence type="predicted"/>
<keyword evidence="1" id="KW-0812">Transmembrane</keyword>
<comment type="caution">
    <text evidence="3">The sequence shown here is derived from an EMBL/GenBank/DDBJ whole genome shotgun (WGS) entry which is preliminary data.</text>
</comment>
<dbReference type="PANTHER" id="PTHR48090">
    <property type="entry name" value="UNDECAPRENYL-PHOSPHATE 4-DEOXY-4-FORMAMIDO-L-ARABINOSE TRANSFERASE-RELATED"/>
    <property type="match status" value="1"/>
</dbReference>
<gene>
    <name evidence="3" type="ORF">UV59_C0001G0044</name>
</gene>
<dbReference type="Gene3D" id="3.90.550.10">
    <property type="entry name" value="Spore Coat Polysaccharide Biosynthesis Protein SpsA, Chain A"/>
    <property type="match status" value="1"/>
</dbReference>
<name>A0A0G1ETB1_9BACT</name>
<evidence type="ECO:0000313" key="3">
    <source>
        <dbReference type="EMBL" id="KKS86321.1"/>
    </source>
</evidence>
<evidence type="ECO:0000256" key="1">
    <source>
        <dbReference type="SAM" id="Phobius"/>
    </source>
</evidence>
<sequence length="537" mass="61382">MKNPKVVVVMPAHNAAQTLASAYERLPHQYIDEIILVDDSSSDATVLVAKKLGIPTYQNSLNLGYGGNLKVCLTKALERGADIIIEYHPDNQYDPVNLPLFLKKAHEGFDFALGSRFLHPKEALQRKMPLVKFIANRGLTYIDQFILGIELSEFHSGFRMYSKKLLRSVPFLQNSDDYLFSFEIIVQAVYFRFKIAEVQIACDYHPHMHTANLYRSTIYAIGTFKTLVQYVLSKFLGKPTGPFAQVQIHACPLCKQQLTRQEYQVQDAVSRKIFLVNFCTSCAVGSTWPQPKNIGPFYPKTYYSKIKSLIYRLLQYRRPRLIRNLKSNGKLLDIGCGDGNLAYQLGNRFDYVGIETAFAKSSNPLVKNVGLEGMREKKNSYDLVTFWESFEHLGNPIQALKKSAAVLKKGGFLIIECPNFASWERLPFGSRWFHLDPPRHLFHYTPEGLRSLVDQNGFTVIQQRQLYAPEYIPVGLAQSSLYRISPRLNVFAQNYNKKRSFTVPILVFCFAVIFFPISYLFYILNGSPIQLVVARKK</sequence>
<dbReference type="EMBL" id="LCFB01000001">
    <property type="protein sequence ID" value="KKS86321.1"/>
    <property type="molecule type" value="Genomic_DNA"/>
</dbReference>
<dbReference type="STRING" id="1618436.UV59_C0001G0044"/>
<organism evidence="3 4">
    <name type="scientific">Candidatus Gottesmanbacteria bacterium GW2011_GWA1_43_11</name>
    <dbReference type="NCBI Taxonomy" id="1618436"/>
    <lineage>
        <taxon>Bacteria</taxon>
        <taxon>Candidatus Gottesmaniibacteriota</taxon>
    </lineage>
</organism>
<dbReference type="CDD" id="cd04179">
    <property type="entry name" value="DPM_DPG-synthase_like"/>
    <property type="match status" value="1"/>
</dbReference>
<evidence type="ECO:0000259" key="2">
    <source>
        <dbReference type="Pfam" id="PF00535"/>
    </source>
</evidence>
<dbReference type="InterPro" id="IPR001173">
    <property type="entry name" value="Glyco_trans_2-like"/>
</dbReference>
<feature type="transmembrane region" description="Helical" evidence="1">
    <location>
        <begin position="501"/>
        <end position="522"/>
    </location>
</feature>
<evidence type="ECO:0000313" key="4">
    <source>
        <dbReference type="Proteomes" id="UP000034543"/>
    </source>
</evidence>
<feature type="domain" description="Glycosyltransferase 2-like" evidence="2">
    <location>
        <begin position="8"/>
        <end position="167"/>
    </location>
</feature>
<dbReference type="CDD" id="cd02440">
    <property type="entry name" value="AdoMet_MTases"/>
    <property type="match status" value="1"/>
</dbReference>
<keyword evidence="1" id="KW-0472">Membrane</keyword>
<dbReference type="SUPFAM" id="SSF53335">
    <property type="entry name" value="S-adenosyl-L-methionine-dependent methyltransferases"/>
    <property type="match status" value="1"/>
</dbReference>
<dbReference type="InterPro" id="IPR029044">
    <property type="entry name" value="Nucleotide-diphossugar_trans"/>
</dbReference>
<dbReference type="Pfam" id="PF00535">
    <property type="entry name" value="Glycos_transf_2"/>
    <property type="match status" value="1"/>
</dbReference>
<dbReference type="Proteomes" id="UP000034543">
    <property type="component" value="Unassembled WGS sequence"/>
</dbReference>
<dbReference type="Pfam" id="PF13489">
    <property type="entry name" value="Methyltransf_23"/>
    <property type="match status" value="1"/>
</dbReference>
<dbReference type="InterPro" id="IPR050256">
    <property type="entry name" value="Glycosyltransferase_2"/>
</dbReference>
<dbReference type="PANTHER" id="PTHR48090:SF7">
    <property type="entry name" value="RFBJ PROTEIN"/>
    <property type="match status" value="1"/>
</dbReference>
<accession>A0A0G1ETB1</accession>
<dbReference type="AlphaFoldDB" id="A0A0G1ETB1"/>
<keyword evidence="1" id="KW-1133">Transmembrane helix</keyword>
<dbReference type="Gene3D" id="3.40.50.150">
    <property type="entry name" value="Vaccinia Virus protein VP39"/>
    <property type="match status" value="1"/>
</dbReference>
<protein>
    <recommendedName>
        <fullName evidence="2">Glycosyltransferase 2-like domain-containing protein</fullName>
    </recommendedName>
</protein>
<dbReference type="SUPFAM" id="SSF53448">
    <property type="entry name" value="Nucleotide-diphospho-sugar transferases"/>
    <property type="match status" value="1"/>
</dbReference>
<reference evidence="3 4" key="1">
    <citation type="journal article" date="2015" name="Nature">
        <title>rRNA introns, odd ribosomes, and small enigmatic genomes across a large radiation of phyla.</title>
        <authorList>
            <person name="Brown C.T."/>
            <person name="Hug L.A."/>
            <person name="Thomas B.C."/>
            <person name="Sharon I."/>
            <person name="Castelle C.J."/>
            <person name="Singh A."/>
            <person name="Wilkins M.J."/>
            <person name="Williams K.H."/>
            <person name="Banfield J.F."/>
        </authorList>
    </citation>
    <scope>NUCLEOTIDE SEQUENCE [LARGE SCALE GENOMIC DNA]</scope>
</reference>
<dbReference type="InterPro" id="IPR029063">
    <property type="entry name" value="SAM-dependent_MTases_sf"/>
</dbReference>